<evidence type="ECO:0000313" key="3">
    <source>
        <dbReference type="EMBL" id="CAK7214016.1"/>
    </source>
</evidence>
<sequence>MAAADSIFPQNVNISLIFPRNETYDSTSGILPVIFSLTNKAYAVNLYPDIAVTIARSSGEGNDTALHRTLFMDNPFKQFDTSLGIITTSGDTIYLYTAVPQMTGYEGTFYLGYSMSLLALLFRNDSDALIPSKDFAPMSDGSLGFTLKRGTGTSLADFVAGTANTSCADVPFAWPLTIIDVETRACNADQEMEDPGVTCAYLANNTLGVVADYDGDQPFVNMSTIGFGCAPTMDAAAAAAVASGIVNASCGPPGNITCPANATGGPYSNMAPVSAPGLAAAMAIVLGAVAGAVLL</sequence>
<protein>
    <recommendedName>
        <fullName evidence="2">DUF7136 domain-containing protein</fullName>
    </recommendedName>
</protein>
<evidence type="ECO:0000313" key="4">
    <source>
        <dbReference type="Proteomes" id="UP001642482"/>
    </source>
</evidence>
<keyword evidence="1" id="KW-0472">Membrane</keyword>
<keyword evidence="1" id="KW-1133">Transmembrane helix</keyword>
<feature type="transmembrane region" description="Helical" evidence="1">
    <location>
        <begin position="275"/>
        <end position="294"/>
    </location>
</feature>
<evidence type="ECO:0000259" key="2">
    <source>
        <dbReference type="Pfam" id="PF23584"/>
    </source>
</evidence>
<reference evidence="3 4" key="1">
    <citation type="submission" date="2024-01" db="EMBL/GenBank/DDBJ databases">
        <authorList>
            <person name="Allen C."/>
            <person name="Tagirdzhanova G."/>
        </authorList>
    </citation>
    <scope>NUCLEOTIDE SEQUENCE [LARGE SCALE GENOMIC DNA]</scope>
</reference>
<gene>
    <name evidence="3" type="ORF">SEUCBS140593_002044</name>
</gene>
<keyword evidence="4" id="KW-1185">Reference proteome</keyword>
<dbReference type="InterPro" id="IPR055560">
    <property type="entry name" value="DUF7136"/>
</dbReference>
<keyword evidence="1" id="KW-0812">Transmembrane</keyword>
<feature type="domain" description="DUF7136" evidence="2">
    <location>
        <begin position="8"/>
        <end position="204"/>
    </location>
</feature>
<accession>A0ABP0B3C3</accession>
<evidence type="ECO:0000256" key="1">
    <source>
        <dbReference type="SAM" id="Phobius"/>
    </source>
</evidence>
<name>A0ABP0B3C3_9PEZI</name>
<dbReference type="Pfam" id="PF23584">
    <property type="entry name" value="DUF7136"/>
    <property type="match status" value="1"/>
</dbReference>
<dbReference type="Proteomes" id="UP001642482">
    <property type="component" value="Unassembled WGS sequence"/>
</dbReference>
<proteinExistence type="predicted"/>
<organism evidence="3 4">
    <name type="scientific">Sporothrix eucalyptigena</name>
    <dbReference type="NCBI Taxonomy" id="1812306"/>
    <lineage>
        <taxon>Eukaryota</taxon>
        <taxon>Fungi</taxon>
        <taxon>Dikarya</taxon>
        <taxon>Ascomycota</taxon>
        <taxon>Pezizomycotina</taxon>
        <taxon>Sordariomycetes</taxon>
        <taxon>Sordariomycetidae</taxon>
        <taxon>Ophiostomatales</taxon>
        <taxon>Ophiostomataceae</taxon>
        <taxon>Sporothrix</taxon>
    </lineage>
</organism>
<dbReference type="EMBL" id="CAWUHD010000012">
    <property type="protein sequence ID" value="CAK7214016.1"/>
    <property type="molecule type" value="Genomic_DNA"/>
</dbReference>
<comment type="caution">
    <text evidence="3">The sequence shown here is derived from an EMBL/GenBank/DDBJ whole genome shotgun (WGS) entry which is preliminary data.</text>
</comment>